<name>A0A1V6T100_9EURO</name>
<dbReference type="InterPro" id="IPR036047">
    <property type="entry name" value="F-box-like_dom_sf"/>
</dbReference>
<accession>A0A1V6T100</accession>
<dbReference type="OrthoDB" id="8864979at2759"/>
<sequence length="416" mass="47858">MTGFSKLLSVTKIRAAIHRRKTGAKGSDRARDLPGSSSSLGLIHAGPPILSPWGLPVEIQIQIFGYCGTADYPPLRLVCKAFNELLARHEHEIVRQYLRRRRHGTLPSPIDHERIYTRNPEDDAVLLSDLFPPSKSARGGHLYTYRYLHGLRQRQKQSTKLCSYLADRIMDRFVQTEPIFLRTSFPSRKAEKTALTERGKASIWFHLAPIVHYILYYLESYMSARRERTNMLLREYEAGRLTVPISLQSRQRMYHDIQTRILQNPPFTDTTTLLATHHCMYLLVSYIRYTMGPETVLDDSWISSLLTIAPFGRIVEFFSAEIGDGGNQRLQRKEFMYNFDHDMTAYRKDHLNSVIFGRSSDQNIHTSVRDVWFNAAQAELASRQALPHDVEVAWCWNSIPILLGCADCSPQDGWRA</sequence>
<dbReference type="InterPro" id="IPR001810">
    <property type="entry name" value="F-box_dom"/>
</dbReference>
<dbReference type="Pfam" id="PF12937">
    <property type="entry name" value="F-box-like"/>
    <property type="match status" value="1"/>
</dbReference>
<gene>
    <name evidence="2" type="ORF">PENSTE_c014G01348</name>
</gene>
<dbReference type="AlphaFoldDB" id="A0A1V6T100"/>
<dbReference type="SMART" id="SM00256">
    <property type="entry name" value="FBOX"/>
    <property type="match status" value="1"/>
</dbReference>
<protein>
    <recommendedName>
        <fullName evidence="1">F-box domain-containing protein</fullName>
    </recommendedName>
</protein>
<dbReference type="EMBL" id="MLKD01000014">
    <property type="protein sequence ID" value="OQE20038.1"/>
    <property type="molecule type" value="Genomic_DNA"/>
</dbReference>
<comment type="caution">
    <text evidence="2">The sequence shown here is derived from an EMBL/GenBank/DDBJ whole genome shotgun (WGS) entry which is preliminary data.</text>
</comment>
<feature type="domain" description="F-box" evidence="1">
    <location>
        <begin position="55"/>
        <end position="95"/>
    </location>
</feature>
<evidence type="ECO:0000313" key="3">
    <source>
        <dbReference type="Proteomes" id="UP000191285"/>
    </source>
</evidence>
<dbReference type="CDD" id="cd09917">
    <property type="entry name" value="F-box_SF"/>
    <property type="match status" value="1"/>
</dbReference>
<dbReference type="Proteomes" id="UP000191285">
    <property type="component" value="Unassembled WGS sequence"/>
</dbReference>
<reference evidence="3" key="1">
    <citation type="journal article" date="2017" name="Nat. Microbiol.">
        <title>Global analysis of biosynthetic gene clusters reveals vast potential of secondary metabolite production in Penicillium species.</title>
        <authorList>
            <person name="Nielsen J.C."/>
            <person name="Grijseels S."/>
            <person name="Prigent S."/>
            <person name="Ji B."/>
            <person name="Dainat J."/>
            <person name="Nielsen K.F."/>
            <person name="Frisvad J.C."/>
            <person name="Workman M."/>
            <person name="Nielsen J."/>
        </authorList>
    </citation>
    <scope>NUCLEOTIDE SEQUENCE [LARGE SCALE GENOMIC DNA]</scope>
    <source>
        <strain evidence="3">IBT 24891</strain>
    </source>
</reference>
<evidence type="ECO:0000313" key="2">
    <source>
        <dbReference type="EMBL" id="OQE20038.1"/>
    </source>
</evidence>
<organism evidence="2 3">
    <name type="scientific">Penicillium steckii</name>
    <dbReference type="NCBI Taxonomy" id="303698"/>
    <lineage>
        <taxon>Eukaryota</taxon>
        <taxon>Fungi</taxon>
        <taxon>Dikarya</taxon>
        <taxon>Ascomycota</taxon>
        <taxon>Pezizomycotina</taxon>
        <taxon>Eurotiomycetes</taxon>
        <taxon>Eurotiomycetidae</taxon>
        <taxon>Eurotiales</taxon>
        <taxon>Aspergillaceae</taxon>
        <taxon>Penicillium</taxon>
    </lineage>
</organism>
<dbReference type="SUPFAM" id="SSF81383">
    <property type="entry name" value="F-box domain"/>
    <property type="match status" value="1"/>
</dbReference>
<proteinExistence type="predicted"/>
<evidence type="ECO:0000259" key="1">
    <source>
        <dbReference type="SMART" id="SM00256"/>
    </source>
</evidence>
<keyword evidence="3" id="KW-1185">Reference proteome</keyword>